<accession>A0A8S4MX00</accession>
<sequence>MAGGWAPENDDKGQWIQAALGEIMFVTGVVTQGEEKVDHWVISYKFLYGKTVETLEEYRKILQGNNDRNTHVTNMIDPHVLARFVRINPQTWYKRIAMRFDVIGCPKTVAQCPMLPDPPIGHTRISQLDGLYNGAIVQNECLPGNHYYSGDFVKKCIAYNSSDAGEWVGDDLICRGCCDFEKTPDTTLVYNFNTLSLGPVDILQGNATIQRQGRYVGLNTMPSGVLNIQDQILSGQLELTFCIETWIDIISNTTNTTQQNETDKHVIIEVSNTFGLTITNNSNENIKFIAFFNLKNETVYQSITLDMEFLKDSNLLQIVMTKVKDVVVYFVNGVQVFSSVTEEEIFASMNETTREFVVSVTGDVTLYSIRLQDTSCFDTVTYKNVQRQRRTGCENGDNSIKLSCARGDVLVVHTVEVGQSNSSNGINRMCEFLYDPSCAIQLVKTQNLIKEMCDEHNECMIAYHDYTELRPDTCDMSHSVTAVVTYQCIRKINANSRNLSSTMNSSSEVMDLFPYETCVSTMEVIEFDMGAYSQIDELILYFNVSSTIATNKAKLVNIKVSTNDTEAETKTCSTNATVTHSMPVLYDCGDSVFGNLVALEIEGRFPGWMICNVEIYSKEVAFQTISPVIEIDDTTTTTGETTKPTDETTTTTDEPAEATETAPAATETAANTIETAAATTDSAQETSETALITTESVPRSTEIAPGTTETTKTAPETTESALRTNETTLIISGTIPATTYGIIPTTTETSPTSTETDTPSTGFTKTTKTTPLEIFLKVEEDENANEYVAAKRIELEPTEAKYAAAVGIPVCVPPIIFISTLILLDLPKLVQDLRQAYNYVVYGTKVKPKVGQKSPILN</sequence>
<comment type="caution">
    <text evidence="7">The sequence shown here is derived from an EMBL/GenBank/DDBJ whole genome shotgun (WGS) entry which is preliminary data.</text>
</comment>
<keyword evidence="2" id="KW-0768">Sushi</keyword>
<keyword evidence="4" id="KW-1133">Transmembrane helix</keyword>
<evidence type="ECO:0000256" key="4">
    <source>
        <dbReference type="SAM" id="Phobius"/>
    </source>
</evidence>
<protein>
    <submittedName>
        <fullName evidence="7">Uncharacterized protein</fullName>
    </submittedName>
</protein>
<dbReference type="SUPFAM" id="SSF49785">
    <property type="entry name" value="Galactose-binding domain-like"/>
    <property type="match status" value="1"/>
</dbReference>
<feature type="transmembrane region" description="Helical" evidence="4">
    <location>
        <begin position="802"/>
        <end position="824"/>
    </location>
</feature>
<feature type="domain" description="F5/8 type C" evidence="5">
    <location>
        <begin position="1"/>
        <end position="105"/>
    </location>
</feature>
<evidence type="ECO:0000256" key="3">
    <source>
        <dbReference type="SAM" id="MobiDB-lite"/>
    </source>
</evidence>
<gene>
    <name evidence="7" type="ORF">OFUS_LOCUS938</name>
</gene>
<dbReference type="PANTHER" id="PTHR24543">
    <property type="entry name" value="MULTICOPPER OXIDASE-RELATED"/>
    <property type="match status" value="1"/>
</dbReference>
<evidence type="ECO:0000259" key="6">
    <source>
        <dbReference type="PROSITE" id="PS50923"/>
    </source>
</evidence>
<dbReference type="Pfam" id="PF00754">
    <property type="entry name" value="F5_F8_type_C"/>
    <property type="match status" value="1"/>
</dbReference>
<dbReference type="PROSITE" id="PS50022">
    <property type="entry name" value="FA58C_3"/>
    <property type="match status" value="1"/>
</dbReference>
<evidence type="ECO:0000313" key="7">
    <source>
        <dbReference type="EMBL" id="CAH1773324.1"/>
    </source>
</evidence>
<dbReference type="CDD" id="cd00057">
    <property type="entry name" value="FA58C"/>
    <property type="match status" value="1"/>
</dbReference>
<dbReference type="InterPro" id="IPR000436">
    <property type="entry name" value="Sushi_SCR_CCP_dom"/>
</dbReference>
<feature type="compositionally biased region" description="Low complexity" evidence="3">
    <location>
        <begin position="701"/>
        <end position="719"/>
    </location>
</feature>
<feature type="region of interest" description="Disordered" evidence="3">
    <location>
        <begin position="741"/>
        <end position="765"/>
    </location>
</feature>
<dbReference type="CDD" id="cd22823">
    <property type="entry name" value="Gal_Rha_Lectin"/>
    <property type="match status" value="1"/>
</dbReference>
<evidence type="ECO:0000259" key="5">
    <source>
        <dbReference type="PROSITE" id="PS50022"/>
    </source>
</evidence>
<proteinExistence type="predicted"/>
<dbReference type="Proteomes" id="UP000749559">
    <property type="component" value="Unassembled WGS sequence"/>
</dbReference>
<dbReference type="EMBL" id="CAIIXF020000001">
    <property type="protein sequence ID" value="CAH1773324.1"/>
    <property type="molecule type" value="Genomic_DNA"/>
</dbReference>
<reference evidence="7" key="1">
    <citation type="submission" date="2022-03" db="EMBL/GenBank/DDBJ databases">
        <authorList>
            <person name="Martin C."/>
        </authorList>
    </citation>
    <scope>NUCLEOTIDE SEQUENCE</scope>
</reference>
<dbReference type="PANTHER" id="PTHR24543:SF331">
    <property type="entry name" value="F5_8 TYPE C DOMAIN-CONTAINING PROTEIN"/>
    <property type="match status" value="1"/>
</dbReference>
<evidence type="ECO:0000256" key="1">
    <source>
        <dbReference type="ARBA" id="ARBA00023157"/>
    </source>
</evidence>
<dbReference type="InterPro" id="IPR008979">
    <property type="entry name" value="Galactose-bd-like_sf"/>
</dbReference>
<name>A0A8S4MX00_OWEFU</name>
<feature type="compositionally biased region" description="Polar residues" evidence="3">
    <location>
        <begin position="682"/>
        <end position="699"/>
    </location>
</feature>
<feature type="region of interest" description="Disordered" evidence="3">
    <location>
        <begin position="632"/>
        <end position="720"/>
    </location>
</feature>
<dbReference type="OrthoDB" id="10028859at2759"/>
<evidence type="ECO:0000313" key="8">
    <source>
        <dbReference type="Proteomes" id="UP000749559"/>
    </source>
</evidence>
<keyword evidence="8" id="KW-1185">Reference proteome</keyword>
<evidence type="ECO:0000256" key="2">
    <source>
        <dbReference type="PROSITE-ProRule" id="PRU00302"/>
    </source>
</evidence>
<keyword evidence="4" id="KW-0812">Transmembrane</keyword>
<keyword evidence="1" id="KW-1015">Disulfide bond</keyword>
<comment type="caution">
    <text evidence="2">Lacks conserved residue(s) required for the propagation of feature annotation.</text>
</comment>
<keyword evidence="4" id="KW-0472">Membrane</keyword>
<dbReference type="SMART" id="SM00231">
    <property type="entry name" value="FA58C"/>
    <property type="match status" value="1"/>
</dbReference>
<dbReference type="Gene3D" id="2.60.120.260">
    <property type="entry name" value="Galactose-binding domain-like"/>
    <property type="match status" value="2"/>
</dbReference>
<dbReference type="PROSITE" id="PS50923">
    <property type="entry name" value="SUSHI"/>
    <property type="match status" value="1"/>
</dbReference>
<organism evidence="7 8">
    <name type="scientific">Owenia fusiformis</name>
    <name type="common">Polychaete worm</name>
    <dbReference type="NCBI Taxonomy" id="6347"/>
    <lineage>
        <taxon>Eukaryota</taxon>
        <taxon>Metazoa</taxon>
        <taxon>Spiralia</taxon>
        <taxon>Lophotrochozoa</taxon>
        <taxon>Annelida</taxon>
        <taxon>Polychaeta</taxon>
        <taxon>Sedentaria</taxon>
        <taxon>Canalipalpata</taxon>
        <taxon>Sabellida</taxon>
        <taxon>Oweniida</taxon>
        <taxon>Oweniidae</taxon>
        <taxon>Owenia</taxon>
    </lineage>
</organism>
<feature type="compositionally biased region" description="Low complexity" evidence="3">
    <location>
        <begin position="634"/>
        <end position="681"/>
    </location>
</feature>
<dbReference type="AlphaFoldDB" id="A0A8S4MX00"/>
<dbReference type="InterPro" id="IPR000421">
    <property type="entry name" value="FA58C"/>
</dbReference>
<feature type="domain" description="Sushi" evidence="6">
    <location>
        <begin position="110"/>
        <end position="176"/>
    </location>
</feature>